<sequence length="465" mass="50370">MNAVRGLKAALNGSGKFKYKDPEAVVDHIVIGGGVVGLAIARHLTQRFPEKSTYLVERHNTIGEETSSRNSEVIHSGLYYPADSLKTRFCLRGRDLLYEHCQANNIPVRRTGKLVVAFKDQLDYIQGLYAKARQLRWPETFAQKAEHHFSSKGPVLPVELLSGAEARYREPDLSPDIEGALWVPSTGIMDSHELMQSLERDIDDSANGALVYATSVARIDPFASSSAAALPDAPDAGWVVQTVTGATLDTADATSDSTALLARTVINAAGLSAPLILNGIVPEAERVPMYFARGSYATYTGPGVSRVRHLVYPCPDVARGRGASAFQSLGTHLTMDMGRRIKFGPDLEWLDPPSEEDSDFWQRHLVPDDSRIHEMYDAVRKYLPGVELDGFQPDYVGIRPKIAGPGAGFQDFVIRADYPGKGKAGAQDPGAMISLLGIESPGLTASLGIAEYVVEDMMGASATPN</sequence>
<dbReference type="PANTHER" id="PTHR43104:SF4">
    <property type="entry name" value="L-2-HYDROXYGLUTARATE DEHYDROGENASE, MITOCHONDRIAL"/>
    <property type="match status" value="1"/>
</dbReference>
<evidence type="ECO:0000256" key="1">
    <source>
        <dbReference type="ARBA" id="ARBA00001974"/>
    </source>
</evidence>
<evidence type="ECO:0000256" key="2">
    <source>
        <dbReference type="ARBA" id="ARBA00022630"/>
    </source>
</evidence>
<accession>A0A550CUK3</accession>
<dbReference type="EMBL" id="VDMD01000002">
    <property type="protein sequence ID" value="TRM68465.1"/>
    <property type="molecule type" value="Genomic_DNA"/>
</dbReference>
<proteinExistence type="inferred from homology"/>
<dbReference type="STRING" id="97359.A0A550CUK3"/>
<evidence type="ECO:0000313" key="10">
    <source>
        <dbReference type="EMBL" id="TRM68465.1"/>
    </source>
</evidence>
<dbReference type="EC" id="1.1.99.2" evidence="7"/>
<reference evidence="10 11" key="1">
    <citation type="journal article" date="2019" name="New Phytol.">
        <title>Comparative genomics reveals unique wood-decay strategies and fruiting body development in the Schizophyllaceae.</title>
        <authorList>
            <person name="Almasi E."/>
            <person name="Sahu N."/>
            <person name="Krizsan K."/>
            <person name="Balint B."/>
            <person name="Kovacs G.M."/>
            <person name="Kiss B."/>
            <person name="Cseklye J."/>
            <person name="Drula E."/>
            <person name="Henrissat B."/>
            <person name="Nagy I."/>
            <person name="Chovatia M."/>
            <person name="Adam C."/>
            <person name="LaButti K."/>
            <person name="Lipzen A."/>
            <person name="Riley R."/>
            <person name="Grigoriev I.V."/>
            <person name="Nagy L.G."/>
        </authorList>
    </citation>
    <scope>NUCLEOTIDE SEQUENCE [LARGE SCALE GENOMIC DNA]</scope>
    <source>
        <strain evidence="10 11">NL-1724</strain>
    </source>
</reference>
<dbReference type="GO" id="GO:0047545">
    <property type="term" value="F:(S)-2-hydroxyglutarate dehydrogenase activity"/>
    <property type="evidence" value="ECO:0007669"/>
    <property type="project" value="UniProtKB-EC"/>
</dbReference>
<keyword evidence="3" id="KW-0274">FAD</keyword>
<evidence type="ECO:0000313" key="11">
    <source>
        <dbReference type="Proteomes" id="UP000320762"/>
    </source>
</evidence>
<comment type="similarity">
    <text evidence="6">Belongs to the L2HGDH family.</text>
</comment>
<evidence type="ECO:0000259" key="9">
    <source>
        <dbReference type="Pfam" id="PF01266"/>
    </source>
</evidence>
<evidence type="ECO:0000256" key="7">
    <source>
        <dbReference type="ARBA" id="ARBA00038878"/>
    </source>
</evidence>
<dbReference type="PANTHER" id="PTHR43104">
    <property type="entry name" value="L-2-HYDROXYGLUTARATE DEHYDROGENASE, MITOCHONDRIAL"/>
    <property type="match status" value="1"/>
</dbReference>
<evidence type="ECO:0000256" key="4">
    <source>
        <dbReference type="ARBA" id="ARBA00023002"/>
    </source>
</evidence>
<comment type="caution">
    <text evidence="10">The sequence shown here is derived from an EMBL/GenBank/DDBJ whole genome shotgun (WGS) entry which is preliminary data.</text>
</comment>
<dbReference type="Gene3D" id="3.50.50.60">
    <property type="entry name" value="FAD/NAD(P)-binding domain"/>
    <property type="match status" value="1"/>
</dbReference>
<dbReference type="Gene3D" id="3.30.9.10">
    <property type="entry name" value="D-Amino Acid Oxidase, subunit A, domain 2"/>
    <property type="match status" value="1"/>
</dbReference>
<comment type="cofactor">
    <cofactor evidence="1">
        <name>FAD</name>
        <dbReference type="ChEBI" id="CHEBI:57692"/>
    </cofactor>
</comment>
<comment type="catalytic activity">
    <reaction evidence="5">
        <text>(S)-2-hydroxyglutarate + A = 2-oxoglutarate + AH2</text>
        <dbReference type="Rhea" id="RHEA:21252"/>
        <dbReference type="ChEBI" id="CHEBI:13193"/>
        <dbReference type="ChEBI" id="CHEBI:16782"/>
        <dbReference type="ChEBI" id="CHEBI:16810"/>
        <dbReference type="ChEBI" id="CHEBI:17499"/>
        <dbReference type="EC" id="1.1.99.2"/>
    </reaction>
</comment>
<keyword evidence="11" id="KW-1185">Reference proteome</keyword>
<dbReference type="AlphaFoldDB" id="A0A550CUK3"/>
<protein>
    <recommendedName>
        <fullName evidence="8">L-2-hydroxyglutarate dehydrogenase, mitochondrial</fullName>
        <ecNumber evidence="7">1.1.99.2</ecNumber>
    </recommendedName>
</protein>
<name>A0A550CUK3_9AGAR</name>
<feature type="domain" description="FAD dependent oxidoreductase" evidence="9">
    <location>
        <begin position="27"/>
        <end position="455"/>
    </location>
</feature>
<gene>
    <name evidence="10" type="ORF">BD626DRAFT_481808</name>
</gene>
<dbReference type="InterPro" id="IPR006076">
    <property type="entry name" value="FAD-dep_OxRdtase"/>
</dbReference>
<evidence type="ECO:0000256" key="5">
    <source>
        <dbReference type="ARBA" id="ARBA00036066"/>
    </source>
</evidence>
<dbReference type="InterPro" id="IPR036188">
    <property type="entry name" value="FAD/NAD-bd_sf"/>
</dbReference>
<dbReference type="Pfam" id="PF01266">
    <property type="entry name" value="DAO"/>
    <property type="match status" value="1"/>
</dbReference>
<keyword evidence="2" id="KW-0285">Flavoprotein</keyword>
<evidence type="ECO:0000256" key="3">
    <source>
        <dbReference type="ARBA" id="ARBA00022827"/>
    </source>
</evidence>
<keyword evidence="4" id="KW-0560">Oxidoreductase</keyword>
<dbReference type="SUPFAM" id="SSF51905">
    <property type="entry name" value="FAD/NAD(P)-binding domain"/>
    <property type="match status" value="1"/>
</dbReference>
<dbReference type="OrthoDB" id="498204at2759"/>
<dbReference type="Proteomes" id="UP000320762">
    <property type="component" value="Unassembled WGS sequence"/>
</dbReference>
<evidence type="ECO:0000256" key="6">
    <source>
        <dbReference type="ARBA" id="ARBA00037941"/>
    </source>
</evidence>
<organism evidence="10 11">
    <name type="scientific">Schizophyllum amplum</name>
    <dbReference type="NCBI Taxonomy" id="97359"/>
    <lineage>
        <taxon>Eukaryota</taxon>
        <taxon>Fungi</taxon>
        <taxon>Dikarya</taxon>
        <taxon>Basidiomycota</taxon>
        <taxon>Agaricomycotina</taxon>
        <taxon>Agaricomycetes</taxon>
        <taxon>Agaricomycetidae</taxon>
        <taxon>Agaricales</taxon>
        <taxon>Schizophyllaceae</taxon>
        <taxon>Schizophyllum</taxon>
    </lineage>
</organism>
<evidence type="ECO:0000256" key="8">
    <source>
        <dbReference type="ARBA" id="ARBA00041137"/>
    </source>
</evidence>